<gene>
    <name evidence="7" type="ORF">IAA62_04125</name>
</gene>
<dbReference type="InterPro" id="IPR056546">
    <property type="entry name" value="MreB_MamK-like"/>
</dbReference>
<keyword evidence="2" id="KW-0963">Cytoplasm</keyword>
<keyword evidence="3" id="KW-0547">Nucleotide-binding</keyword>
<sequence>MKTVLAIDMGNSYISIYKKNCGIVLKEPNLIAVSGSNSNYKIIAFGNEAKKLQGKTAENVVIFTPISEGEVKSREYLSALLKHFLEKLEINKLSKIKALVTIPCGISSQAKDVYRKTCFMAGIDEVRLIPSIIAGAVGSGRNIRGDSTAFIASFGGGVTEVAVLNLNSIVKGGTLAYGGRALDVAIATAIAEKDQVLVGVSSAGKIKEEVGSLYENDTLNLEVSGVNVSTKSPQNIIVFSKDIRSKLVEYVDEVLKLIETTLNLCPPEISADITQDGLLLVGGGSKLVGLAEYISRAIKMPCTVSDYAENATILGAGKLLSDEQELKAILDNVGG</sequence>
<organism evidence="7 8">
    <name type="scientific">Candidatus Caccopulliclostridium gallistercoris</name>
    <dbReference type="NCBI Taxonomy" id="2840719"/>
    <lineage>
        <taxon>Bacteria</taxon>
        <taxon>Bacillati</taxon>
        <taxon>Bacillota</taxon>
        <taxon>Clostridia</taxon>
        <taxon>Candidatus Caccopulliclostridium</taxon>
    </lineage>
</organism>
<dbReference type="Gene3D" id="3.30.420.40">
    <property type="match status" value="2"/>
</dbReference>
<name>A0A9D1SYR7_9FIRM</name>
<evidence type="ECO:0000256" key="4">
    <source>
        <dbReference type="ARBA" id="ARBA00022840"/>
    </source>
</evidence>
<dbReference type="EMBL" id="DVOJ01000014">
    <property type="protein sequence ID" value="HIV01720.1"/>
    <property type="molecule type" value="Genomic_DNA"/>
</dbReference>
<dbReference type="GO" id="GO:0008360">
    <property type="term" value="P:regulation of cell shape"/>
    <property type="evidence" value="ECO:0007669"/>
    <property type="project" value="UniProtKB-KW"/>
</dbReference>
<dbReference type="InterPro" id="IPR004753">
    <property type="entry name" value="MreB"/>
</dbReference>
<reference evidence="7" key="1">
    <citation type="submission" date="2020-10" db="EMBL/GenBank/DDBJ databases">
        <authorList>
            <person name="Gilroy R."/>
        </authorList>
    </citation>
    <scope>NUCLEOTIDE SEQUENCE</scope>
    <source>
        <strain evidence="7">CHK186-9395</strain>
    </source>
</reference>
<protein>
    <submittedName>
        <fullName evidence="7">Rod shape-determining protein</fullName>
    </submittedName>
</protein>
<dbReference type="PANTHER" id="PTHR42749">
    <property type="entry name" value="CELL SHAPE-DETERMINING PROTEIN MREB"/>
    <property type="match status" value="1"/>
</dbReference>
<dbReference type="AlphaFoldDB" id="A0A9D1SYR7"/>
<keyword evidence="4" id="KW-0067">ATP-binding</keyword>
<evidence type="ECO:0000256" key="2">
    <source>
        <dbReference type="ARBA" id="ARBA00022490"/>
    </source>
</evidence>
<dbReference type="GO" id="GO:0005524">
    <property type="term" value="F:ATP binding"/>
    <property type="evidence" value="ECO:0007669"/>
    <property type="project" value="UniProtKB-KW"/>
</dbReference>
<comment type="caution">
    <text evidence="7">The sequence shown here is derived from an EMBL/GenBank/DDBJ whole genome shotgun (WGS) entry which is preliminary data.</text>
</comment>
<dbReference type="GO" id="GO:0005737">
    <property type="term" value="C:cytoplasm"/>
    <property type="evidence" value="ECO:0007669"/>
    <property type="project" value="UniProtKB-SubCell"/>
</dbReference>
<evidence type="ECO:0000256" key="3">
    <source>
        <dbReference type="ARBA" id="ARBA00022741"/>
    </source>
</evidence>
<dbReference type="GO" id="GO:0000902">
    <property type="term" value="P:cell morphogenesis"/>
    <property type="evidence" value="ECO:0007669"/>
    <property type="project" value="InterPro"/>
</dbReference>
<dbReference type="PANTHER" id="PTHR42749:SF1">
    <property type="entry name" value="CELL SHAPE-DETERMINING PROTEIN MREB"/>
    <property type="match status" value="1"/>
</dbReference>
<proteinExistence type="inferred from homology"/>
<comment type="subcellular location">
    <subcellularLocation>
        <location evidence="1">Cytoplasm</location>
    </subcellularLocation>
</comment>
<evidence type="ECO:0000313" key="7">
    <source>
        <dbReference type="EMBL" id="HIV01720.1"/>
    </source>
</evidence>
<dbReference type="Pfam" id="PF06723">
    <property type="entry name" value="MreB_Mbl"/>
    <property type="match status" value="1"/>
</dbReference>
<comment type="similarity">
    <text evidence="6">Belongs to the FtsA/MreB family.</text>
</comment>
<reference evidence="7" key="2">
    <citation type="journal article" date="2021" name="PeerJ">
        <title>Extensive microbial diversity within the chicken gut microbiome revealed by metagenomics and culture.</title>
        <authorList>
            <person name="Gilroy R."/>
            <person name="Ravi A."/>
            <person name="Getino M."/>
            <person name="Pursley I."/>
            <person name="Horton D.L."/>
            <person name="Alikhan N.F."/>
            <person name="Baker D."/>
            <person name="Gharbi K."/>
            <person name="Hall N."/>
            <person name="Watson M."/>
            <person name="Adriaenssens E.M."/>
            <person name="Foster-Nyarko E."/>
            <person name="Jarju S."/>
            <person name="Secka A."/>
            <person name="Antonio M."/>
            <person name="Oren A."/>
            <person name="Chaudhuri R.R."/>
            <person name="La Ragione R."/>
            <person name="Hildebrand F."/>
            <person name="Pallen M.J."/>
        </authorList>
    </citation>
    <scope>NUCLEOTIDE SEQUENCE</scope>
    <source>
        <strain evidence="7">CHK186-9395</strain>
    </source>
</reference>
<evidence type="ECO:0000256" key="6">
    <source>
        <dbReference type="ARBA" id="ARBA00023458"/>
    </source>
</evidence>
<dbReference type="SUPFAM" id="SSF53067">
    <property type="entry name" value="Actin-like ATPase domain"/>
    <property type="match status" value="2"/>
</dbReference>
<evidence type="ECO:0000256" key="5">
    <source>
        <dbReference type="ARBA" id="ARBA00022960"/>
    </source>
</evidence>
<keyword evidence="5" id="KW-0133">Cell shape</keyword>
<dbReference type="InterPro" id="IPR043129">
    <property type="entry name" value="ATPase_NBD"/>
</dbReference>
<dbReference type="PRINTS" id="PR01652">
    <property type="entry name" value="SHAPEPROTEIN"/>
</dbReference>
<evidence type="ECO:0000313" key="8">
    <source>
        <dbReference type="Proteomes" id="UP000886861"/>
    </source>
</evidence>
<evidence type="ECO:0000256" key="1">
    <source>
        <dbReference type="ARBA" id="ARBA00004496"/>
    </source>
</evidence>
<dbReference type="Proteomes" id="UP000886861">
    <property type="component" value="Unassembled WGS sequence"/>
</dbReference>
<accession>A0A9D1SYR7</accession>